<dbReference type="Gene3D" id="3.20.20.380">
    <property type="entry name" value="Copper homeostasis (CutC) domain"/>
    <property type="match status" value="1"/>
</dbReference>
<dbReference type="Proteomes" id="UP001226577">
    <property type="component" value="Unassembled WGS sequence"/>
</dbReference>
<proteinExistence type="inferred from homology"/>
<dbReference type="InterPro" id="IPR036822">
    <property type="entry name" value="CutC-like_dom_sf"/>
</dbReference>
<comment type="caution">
    <text evidence="2">Once thought to be involved in copper homeostasis, experiments in E.coli have shown this is not the case.</text>
</comment>
<dbReference type="InterPro" id="IPR005627">
    <property type="entry name" value="CutC-like"/>
</dbReference>
<accession>A0ABT9RP11</accession>
<dbReference type="PANTHER" id="PTHR12598">
    <property type="entry name" value="COPPER HOMEOSTASIS PROTEIN CUTC"/>
    <property type="match status" value="1"/>
</dbReference>
<evidence type="ECO:0000313" key="4">
    <source>
        <dbReference type="Proteomes" id="UP001226577"/>
    </source>
</evidence>
<sequence length="271" mass="27418">MAGTLSSRRIPAARTVPKLELAVENADGVRLAAKVGAARVELCAALAETEGITPSIGTIEQACGLGFPVHVLVRPRPGNFSYAHDELDVIERDAVVALAAGAAGVVVGVLASDGGPDVPAMRRIVAAAKAVKPDAEVTFHRAFDAALAAGMDPAEALSRLEQAGVDRVLTSGGGPDCAAGLAMLGRMVQEGGRSAPSVQIMAGGGVTLALVPSLIEAGVHAVHTSARARRWRAEGGGERAGGAADPDLAARMAAAVAADATEERRTFNDGR</sequence>
<dbReference type="SUPFAM" id="SSF110395">
    <property type="entry name" value="CutC-like"/>
    <property type="match status" value="1"/>
</dbReference>
<dbReference type="Pfam" id="PF03932">
    <property type="entry name" value="CutC"/>
    <property type="match status" value="1"/>
</dbReference>
<keyword evidence="4" id="KW-1185">Reference proteome</keyword>
<dbReference type="RefSeq" id="WP_307304001.1">
    <property type="nucleotide sequence ID" value="NZ_JAUSRE010000002.1"/>
</dbReference>
<gene>
    <name evidence="2" type="primary">cutC</name>
    <name evidence="3" type="ORF">J2X98_000540</name>
</gene>
<evidence type="ECO:0000256" key="2">
    <source>
        <dbReference type="HAMAP-Rule" id="MF_00795"/>
    </source>
</evidence>
<protein>
    <recommendedName>
        <fullName evidence="2">PF03932 family protein CutC</fullName>
    </recommendedName>
</protein>
<name>A0ABT9RP11_9MICC</name>
<dbReference type="PANTHER" id="PTHR12598:SF0">
    <property type="entry name" value="COPPER HOMEOSTASIS PROTEIN CUTC HOMOLOG"/>
    <property type="match status" value="1"/>
</dbReference>
<reference evidence="3 4" key="1">
    <citation type="submission" date="2023-07" db="EMBL/GenBank/DDBJ databases">
        <title>Sorghum-associated microbial communities from plants grown in Nebraska, USA.</title>
        <authorList>
            <person name="Schachtman D."/>
        </authorList>
    </citation>
    <scope>NUCLEOTIDE SEQUENCE [LARGE SCALE GENOMIC DNA]</scope>
    <source>
        <strain evidence="3 4">CC222</strain>
    </source>
</reference>
<evidence type="ECO:0000256" key="1">
    <source>
        <dbReference type="ARBA" id="ARBA00007768"/>
    </source>
</evidence>
<organism evidence="3 4">
    <name type="scientific">Pseudarthrobacter enclensis</name>
    <dbReference type="NCBI Taxonomy" id="993070"/>
    <lineage>
        <taxon>Bacteria</taxon>
        <taxon>Bacillati</taxon>
        <taxon>Actinomycetota</taxon>
        <taxon>Actinomycetes</taxon>
        <taxon>Micrococcales</taxon>
        <taxon>Micrococcaceae</taxon>
        <taxon>Pseudarthrobacter</taxon>
    </lineage>
</organism>
<comment type="caution">
    <text evidence="3">The sequence shown here is derived from an EMBL/GenBank/DDBJ whole genome shotgun (WGS) entry which is preliminary data.</text>
</comment>
<keyword evidence="2" id="KW-0963">Cytoplasm</keyword>
<dbReference type="HAMAP" id="MF_00795">
    <property type="entry name" value="CutC"/>
    <property type="match status" value="1"/>
</dbReference>
<evidence type="ECO:0000313" key="3">
    <source>
        <dbReference type="EMBL" id="MDP9886970.1"/>
    </source>
</evidence>
<comment type="similarity">
    <text evidence="1 2">Belongs to the CutC family.</text>
</comment>
<dbReference type="EMBL" id="JAUSRE010000002">
    <property type="protein sequence ID" value="MDP9886970.1"/>
    <property type="molecule type" value="Genomic_DNA"/>
</dbReference>
<comment type="subcellular location">
    <subcellularLocation>
        <location evidence="2">Cytoplasm</location>
    </subcellularLocation>
</comment>